<feature type="signal peptide" evidence="3">
    <location>
        <begin position="1"/>
        <end position="22"/>
    </location>
</feature>
<dbReference type="PROSITE" id="PS51257">
    <property type="entry name" value="PROKAR_LIPOPROTEIN"/>
    <property type="match status" value="1"/>
</dbReference>
<gene>
    <name evidence="5" type="ORF">SAMN05216313_12922</name>
</gene>
<dbReference type="Pfam" id="PF13458">
    <property type="entry name" value="Peripla_BP_6"/>
    <property type="match status" value="1"/>
</dbReference>
<evidence type="ECO:0000256" key="3">
    <source>
        <dbReference type="SAM" id="SignalP"/>
    </source>
</evidence>
<evidence type="ECO:0000256" key="2">
    <source>
        <dbReference type="ARBA" id="ARBA00022729"/>
    </source>
</evidence>
<dbReference type="Proteomes" id="UP000198508">
    <property type="component" value="Unassembled WGS sequence"/>
</dbReference>
<dbReference type="CDD" id="cd06347">
    <property type="entry name" value="PBP1_ABC_LivK_ligand_binding-like"/>
    <property type="match status" value="1"/>
</dbReference>
<dbReference type="InterPro" id="IPR028081">
    <property type="entry name" value="Leu-bd"/>
</dbReference>
<feature type="chain" id="PRO_5044372611" evidence="3">
    <location>
        <begin position="23"/>
        <end position="434"/>
    </location>
</feature>
<reference evidence="6" key="1">
    <citation type="submission" date="2016-10" db="EMBL/GenBank/DDBJ databases">
        <authorList>
            <person name="Varghese N."/>
            <person name="Submissions S."/>
        </authorList>
    </citation>
    <scope>NUCLEOTIDE SEQUENCE [LARGE SCALE GENOMIC DNA]</scope>
    <source>
        <strain evidence="6">NLAE-zl-G277</strain>
    </source>
</reference>
<keyword evidence="6" id="KW-1185">Reference proteome</keyword>
<evidence type="ECO:0000313" key="5">
    <source>
        <dbReference type="EMBL" id="SEU08509.1"/>
    </source>
</evidence>
<dbReference type="STRING" id="460384.SAMN05216313_12922"/>
<dbReference type="PANTHER" id="PTHR30483">
    <property type="entry name" value="LEUCINE-SPECIFIC-BINDING PROTEIN"/>
    <property type="match status" value="1"/>
</dbReference>
<dbReference type="GeneID" id="93279064"/>
<proteinExistence type="inferred from homology"/>
<keyword evidence="2 3" id="KW-0732">Signal</keyword>
<evidence type="ECO:0000259" key="4">
    <source>
        <dbReference type="Pfam" id="PF13458"/>
    </source>
</evidence>
<dbReference type="InterPro" id="IPR051010">
    <property type="entry name" value="BCAA_transport"/>
</dbReference>
<dbReference type="InterPro" id="IPR028082">
    <property type="entry name" value="Peripla_BP_I"/>
</dbReference>
<sequence>MRKMKKILSVALACVLTLGLGACSGSSGGGTTSGAANSAAPAATEAGSSADSAGTTAAAAETKAENSDGPIIVGFLGWSSGADAMYGLVPQHLLETYFKKVNAAGGWLGREIDFRTYDISGLDGDFSEAVNAANKLIQSGAVAILGPSNSTQGAAVAELCNRAGVLHIPSSASQLVTVDDTGNVRPFTYRSGPVNTDQVATMASYTYSELGNPKVAILYETTQVDTVDMAKAFKDTYTGLGGEIVAEATYQINDVEFRAQLTSLAQSNPSYLFMPVMGYKEAGYVAKQLSELGLGDIKLIGNYVYDTEDLLTLAGPELEGCIFATDGDLSDSRFDEIKAEYQEYQQATGMSLHMPGLKAFNEAKILEYAILTSGSTNPDEMRKALDETAGFDMITSPNKGYDPATHNLLGLEFTIKAVKDGEFETLGKYAMPGK</sequence>
<dbReference type="AlphaFoldDB" id="A0A1I0JEG3"/>
<evidence type="ECO:0000313" key="6">
    <source>
        <dbReference type="Proteomes" id="UP000198508"/>
    </source>
</evidence>
<accession>A0A1I0JEG3</accession>
<organism evidence="5 6">
    <name type="scientific">Enterocloster lavalensis</name>
    <dbReference type="NCBI Taxonomy" id="460384"/>
    <lineage>
        <taxon>Bacteria</taxon>
        <taxon>Bacillati</taxon>
        <taxon>Bacillota</taxon>
        <taxon>Clostridia</taxon>
        <taxon>Lachnospirales</taxon>
        <taxon>Lachnospiraceae</taxon>
        <taxon>Enterocloster</taxon>
    </lineage>
</organism>
<dbReference type="EMBL" id="FOIM01000029">
    <property type="protein sequence ID" value="SEU08509.1"/>
    <property type="molecule type" value="Genomic_DNA"/>
</dbReference>
<dbReference type="RefSeq" id="WP_092368839.1">
    <property type="nucleotide sequence ID" value="NZ_CABJCG010000002.1"/>
</dbReference>
<name>A0A1I0JEG3_9FIRM</name>
<dbReference type="Gene3D" id="3.40.50.2300">
    <property type="match status" value="2"/>
</dbReference>
<feature type="domain" description="Leucine-binding protein" evidence="4">
    <location>
        <begin position="70"/>
        <end position="400"/>
    </location>
</feature>
<comment type="similarity">
    <text evidence="1">Belongs to the leucine-binding protein family.</text>
</comment>
<evidence type="ECO:0000256" key="1">
    <source>
        <dbReference type="ARBA" id="ARBA00010062"/>
    </source>
</evidence>
<dbReference type="PANTHER" id="PTHR30483:SF6">
    <property type="entry name" value="PERIPLASMIC BINDING PROTEIN OF ABC TRANSPORTER FOR NATURAL AMINO ACIDS"/>
    <property type="match status" value="1"/>
</dbReference>
<dbReference type="SUPFAM" id="SSF53822">
    <property type="entry name" value="Periplasmic binding protein-like I"/>
    <property type="match status" value="1"/>
</dbReference>
<protein>
    <submittedName>
        <fullName evidence="5">Branched-chain amino acid transport system substrate-binding protein</fullName>
    </submittedName>
</protein>